<protein>
    <submittedName>
        <fullName evidence="2">Uncharacterized protein</fullName>
    </submittedName>
</protein>
<feature type="compositionally biased region" description="Polar residues" evidence="1">
    <location>
        <begin position="126"/>
        <end position="144"/>
    </location>
</feature>
<feature type="region of interest" description="Disordered" evidence="1">
    <location>
        <begin position="286"/>
        <end position="316"/>
    </location>
</feature>
<feature type="compositionally biased region" description="Low complexity" evidence="1">
    <location>
        <begin position="746"/>
        <end position="757"/>
    </location>
</feature>
<feature type="compositionally biased region" description="Low complexity" evidence="1">
    <location>
        <begin position="410"/>
        <end position="419"/>
    </location>
</feature>
<reference evidence="2" key="1">
    <citation type="journal article" date="2019" name="bioRxiv">
        <title>The Genome of the Zebra Mussel, Dreissena polymorpha: A Resource for Invasive Species Research.</title>
        <authorList>
            <person name="McCartney M.A."/>
            <person name="Auch B."/>
            <person name="Kono T."/>
            <person name="Mallez S."/>
            <person name="Zhang Y."/>
            <person name="Obille A."/>
            <person name="Becker A."/>
            <person name="Abrahante J.E."/>
            <person name="Garbe J."/>
            <person name="Badalamenti J.P."/>
            <person name="Herman A."/>
            <person name="Mangelson H."/>
            <person name="Liachko I."/>
            <person name="Sullivan S."/>
            <person name="Sone E.D."/>
            <person name="Koren S."/>
            <person name="Silverstein K.A.T."/>
            <person name="Beckman K.B."/>
            <person name="Gohl D.M."/>
        </authorList>
    </citation>
    <scope>NUCLEOTIDE SEQUENCE</scope>
    <source>
        <strain evidence="2">Duluth1</strain>
        <tissue evidence="2">Whole animal</tissue>
    </source>
</reference>
<dbReference type="AlphaFoldDB" id="A0A9D4H9J9"/>
<feature type="compositionally biased region" description="Basic and acidic residues" evidence="1">
    <location>
        <begin position="95"/>
        <end position="107"/>
    </location>
</feature>
<proteinExistence type="predicted"/>
<feature type="compositionally biased region" description="Polar residues" evidence="1">
    <location>
        <begin position="886"/>
        <end position="896"/>
    </location>
</feature>
<evidence type="ECO:0000313" key="3">
    <source>
        <dbReference type="Proteomes" id="UP000828390"/>
    </source>
</evidence>
<feature type="compositionally biased region" description="Basic and acidic residues" evidence="1">
    <location>
        <begin position="898"/>
        <end position="911"/>
    </location>
</feature>
<comment type="caution">
    <text evidence="2">The sequence shown here is derived from an EMBL/GenBank/DDBJ whole genome shotgun (WGS) entry which is preliminary data.</text>
</comment>
<feature type="region of interest" description="Disordered" evidence="1">
    <location>
        <begin position="638"/>
        <end position="917"/>
    </location>
</feature>
<reference evidence="2" key="2">
    <citation type="submission" date="2020-11" db="EMBL/GenBank/DDBJ databases">
        <authorList>
            <person name="McCartney M.A."/>
            <person name="Auch B."/>
            <person name="Kono T."/>
            <person name="Mallez S."/>
            <person name="Becker A."/>
            <person name="Gohl D.M."/>
            <person name="Silverstein K.A.T."/>
            <person name="Koren S."/>
            <person name="Bechman K.B."/>
            <person name="Herman A."/>
            <person name="Abrahante J.E."/>
            <person name="Garbe J."/>
        </authorList>
    </citation>
    <scope>NUCLEOTIDE SEQUENCE</scope>
    <source>
        <strain evidence="2">Duluth1</strain>
        <tissue evidence="2">Whole animal</tissue>
    </source>
</reference>
<evidence type="ECO:0000313" key="2">
    <source>
        <dbReference type="EMBL" id="KAH3830070.1"/>
    </source>
</evidence>
<accession>A0A9D4H9J9</accession>
<dbReference type="EMBL" id="JAIWYP010000004">
    <property type="protein sequence ID" value="KAH3830070.1"/>
    <property type="molecule type" value="Genomic_DNA"/>
</dbReference>
<name>A0A9D4H9J9_DREPO</name>
<feature type="region of interest" description="Disordered" evidence="1">
    <location>
        <begin position="540"/>
        <end position="565"/>
    </location>
</feature>
<feature type="compositionally biased region" description="Basic and acidic residues" evidence="1">
    <location>
        <begin position="295"/>
        <end position="309"/>
    </location>
</feature>
<feature type="region of interest" description="Disordered" evidence="1">
    <location>
        <begin position="410"/>
        <end position="473"/>
    </location>
</feature>
<organism evidence="2 3">
    <name type="scientific">Dreissena polymorpha</name>
    <name type="common">Zebra mussel</name>
    <name type="synonym">Mytilus polymorpha</name>
    <dbReference type="NCBI Taxonomy" id="45954"/>
    <lineage>
        <taxon>Eukaryota</taxon>
        <taxon>Metazoa</taxon>
        <taxon>Spiralia</taxon>
        <taxon>Lophotrochozoa</taxon>
        <taxon>Mollusca</taxon>
        <taxon>Bivalvia</taxon>
        <taxon>Autobranchia</taxon>
        <taxon>Heteroconchia</taxon>
        <taxon>Euheterodonta</taxon>
        <taxon>Imparidentia</taxon>
        <taxon>Neoheterodontei</taxon>
        <taxon>Myida</taxon>
        <taxon>Dreissenoidea</taxon>
        <taxon>Dreissenidae</taxon>
        <taxon>Dreissena</taxon>
    </lineage>
</organism>
<feature type="compositionally biased region" description="Low complexity" evidence="1">
    <location>
        <begin position="851"/>
        <end position="870"/>
    </location>
</feature>
<feature type="region of interest" description="Disordered" evidence="1">
    <location>
        <begin position="48"/>
        <end position="153"/>
    </location>
</feature>
<feature type="region of interest" description="Disordered" evidence="1">
    <location>
        <begin position="185"/>
        <end position="245"/>
    </location>
</feature>
<feature type="compositionally biased region" description="Polar residues" evidence="1">
    <location>
        <begin position="430"/>
        <end position="442"/>
    </location>
</feature>
<feature type="compositionally biased region" description="Polar residues" evidence="1">
    <location>
        <begin position="814"/>
        <end position="836"/>
    </location>
</feature>
<feature type="compositionally biased region" description="Basic residues" evidence="1">
    <location>
        <begin position="196"/>
        <end position="217"/>
    </location>
</feature>
<feature type="compositionally biased region" description="Low complexity" evidence="1">
    <location>
        <begin position="453"/>
        <end position="462"/>
    </location>
</feature>
<evidence type="ECO:0000256" key="1">
    <source>
        <dbReference type="SAM" id="MobiDB-lite"/>
    </source>
</evidence>
<gene>
    <name evidence="2" type="ORF">DPMN_103307</name>
</gene>
<dbReference type="Proteomes" id="UP000828390">
    <property type="component" value="Unassembled WGS sequence"/>
</dbReference>
<feature type="compositionally biased region" description="Low complexity" evidence="1">
    <location>
        <begin position="778"/>
        <end position="794"/>
    </location>
</feature>
<feature type="region of interest" description="Disordered" evidence="1">
    <location>
        <begin position="491"/>
        <end position="511"/>
    </location>
</feature>
<sequence length="1034" mass="111932">MEISEHWLKINNSAVVANDAIGDGQQDDSKLDKKKKKGTFQKIRNFFGGSSKKRFKPEGSLKSQSFGALNQKQTEGDDDDDGGFIRQKGLGSRSISEDSVFKQEPKESPIPMLQGHAVSMEHINKFHSQVLSKPNQASSNQDSDLSLGLDGTSDEEYSKVKKMSSSLPSVVDVHVEDFEVVQRNRNTSLSNEAAKHRISVKPKSRRLSTKMSMKKRDKSPAPMSLADVQEESPSKAAPTESSVTASVPHKTVISTTIPVGSYVEPAYNAIPKLEIQDLMSRSMFVTPTESSLPRDIPRSKEVDDLERSRPRSMSPILPLSTSPISIAMLQEVKLRAAKPGLEKSAVENAQNDQRENEELTKAFSRAKRISKKFDEGGFLDVEAQKTEEKLHDIKPAEKVKEVKLDIQTSTVKSVASTSSNDNQKDERLSSDTTNIAPTSPTAVSYVLKKEPLRNGSRNGSSSQNVGKGTGDPVKVETASAVSVTTISLTADDKTSKPGIAPQETTNVNTSTSVTVNVKTVTLPSNGNNKLASPREEYRLKRQARSKTLPASKNLMDKKETDSDIVGSNRKSADLENIVIPATDPITSREHDYANIKSVGREDLSYYENIGNVKKDTENPKNGTNRTSDYENFDLNKRSSWASSSSTTGSASSQPEWVTRALKIDRKKPEDIVEQPRPKEIKIDPVKSEDKKDSPKSPEVQTVTEKTGSNKPDGVLKQDSVEKQGSLSLGRTPFGKSMGSPTKTFTASAANEAPQPAAFGIGKPPVGSSSRFVNPAPSKPVTTEAPKPATEAPKPSTEAPKPTTEAPKPVVFPQRKTSIGSSAKPFQTEKPTFQSVKPPTAMATKPSVPAEKPVVSAAKPSVSASPATASKLSLFPKMSDKRDAGTNPVNSAKSNVAKTDVKDANATTEKKNVLTSQSSFEKKNVLTPQTTNISNNNALGNKIGSLYKEKGMNNTENNASSIVRKVGGSVKKTTDMKIEIIDKDAQQTTAKLEQISANVPVKDKPKATVEKCSDGAGNRPKVSDMVKSFQKLQVT</sequence>
<feature type="compositionally biased region" description="Low complexity" evidence="1">
    <location>
        <begin position="638"/>
        <end position="652"/>
    </location>
</feature>
<keyword evidence="3" id="KW-1185">Reference proteome</keyword>
<feature type="region of interest" description="Disordered" evidence="1">
    <location>
        <begin position="611"/>
        <end position="630"/>
    </location>
</feature>
<feature type="compositionally biased region" description="Basic and acidic residues" evidence="1">
    <location>
        <begin position="661"/>
        <end position="695"/>
    </location>
</feature>
<feature type="compositionally biased region" description="Polar residues" evidence="1">
    <location>
        <begin position="61"/>
        <end position="73"/>
    </location>
</feature>
<feature type="compositionally biased region" description="Polar residues" evidence="1">
    <location>
        <begin position="699"/>
        <end position="709"/>
    </location>
</feature>